<dbReference type="AlphaFoldDB" id="A0A512MI16"/>
<name>A0A512MI16_9BACT</name>
<protein>
    <submittedName>
        <fullName evidence="1">Uncharacterized protein</fullName>
    </submittedName>
</protein>
<comment type="caution">
    <text evidence="1">The sequence shown here is derived from an EMBL/GenBank/DDBJ whole genome shotgun (WGS) entry which is preliminary data.</text>
</comment>
<dbReference type="EMBL" id="BKAG01000092">
    <property type="protein sequence ID" value="GEP46369.1"/>
    <property type="molecule type" value="Genomic_DNA"/>
</dbReference>
<evidence type="ECO:0000313" key="1">
    <source>
        <dbReference type="EMBL" id="GEP46369.1"/>
    </source>
</evidence>
<proteinExistence type="predicted"/>
<reference evidence="1 2" key="1">
    <citation type="submission" date="2019-07" db="EMBL/GenBank/DDBJ databases">
        <title>Whole genome shotgun sequence of Brevifollis gellanilyticus NBRC 108608.</title>
        <authorList>
            <person name="Hosoyama A."/>
            <person name="Uohara A."/>
            <person name="Ohji S."/>
            <person name="Ichikawa N."/>
        </authorList>
    </citation>
    <scope>NUCLEOTIDE SEQUENCE [LARGE SCALE GENOMIC DNA]</scope>
    <source>
        <strain evidence="1 2">NBRC 108608</strain>
    </source>
</reference>
<dbReference type="Proteomes" id="UP000321577">
    <property type="component" value="Unassembled WGS sequence"/>
</dbReference>
<dbReference type="OrthoDB" id="199086at2"/>
<sequence>MIPVTVPSIVTILGQHSDRTWHASLPNGKKVIAFRTLDEDTLPLAIGDLAHVELNVGDFSQAHVLLSPSEGQFV</sequence>
<organism evidence="1 2">
    <name type="scientific">Brevifollis gellanilyticus</name>
    <dbReference type="NCBI Taxonomy" id="748831"/>
    <lineage>
        <taxon>Bacteria</taxon>
        <taxon>Pseudomonadati</taxon>
        <taxon>Verrucomicrobiota</taxon>
        <taxon>Verrucomicrobiia</taxon>
        <taxon>Verrucomicrobiales</taxon>
        <taxon>Verrucomicrobiaceae</taxon>
    </lineage>
</organism>
<dbReference type="RefSeq" id="WP_146856174.1">
    <property type="nucleotide sequence ID" value="NZ_BKAG01000092.1"/>
</dbReference>
<gene>
    <name evidence="1" type="ORF">BGE01nite_56600</name>
</gene>
<accession>A0A512MI16</accession>
<evidence type="ECO:0000313" key="2">
    <source>
        <dbReference type="Proteomes" id="UP000321577"/>
    </source>
</evidence>
<keyword evidence="2" id="KW-1185">Reference proteome</keyword>